<keyword evidence="1" id="KW-0472">Membrane</keyword>
<accession>A0AAU8NC35</accession>
<proteinExistence type="predicted"/>
<sequence length="285" mass="31528">MTSKERYENIEIPAQLTDVIRQAQQKAAARKSSSRIIRSVSALAACAAFLFIVNIPAVANAMVKIPVVGTIVQVLQFGGGDGGQITDGVTVGSETAEDTLRINFSTDEQGHTNDVPYYKVVHKEAPNRLIFTFDGTRYMDIDKVKADFVTQPLVNDVYGSMILDDSSVGFVVVLKEGVQHSVTEFKNPGYLEVKLSSDGKPITPRKVYSLRTEPMPYGESMGILKESYPEEDITFLRTSNDEFTAVIGEYSTAAEAELKLKELAQLPDYNNDFYVDSWMSNENPK</sequence>
<keyword evidence="1" id="KW-1133">Transmembrane helix</keyword>
<reference evidence="2" key="1">
    <citation type="submission" date="2024-05" db="EMBL/GenBank/DDBJ databases">
        <title>Draft genome assemblies of 36 bacteria isolated from hibernating arctic ground squirrels.</title>
        <authorList>
            <person name="McKee H."/>
            <person name="Mullen L."/>
            <person name="Drown D.M."/>
            <person name="Duddleston K.N."/>
        </authorList>
    </citation>
    <scope>NUCLEOTIDE SEQUENCE</scope>
    <source>
        <strain evidence="2">AN1007</strain>
    </source>
</reference>
<organism evidence="2">
    <name type="scientific">Paenibacillus sp. AN1007</name>
    <dbReference type="NCBI Taxonomy" id="3151385"/>
    <lineage>
        <taxon>Bacteria</taxon>
        <taxon>Bacillati</taxon>
        <taxon>Bacillota</taxon>
        <taxon>Bacilli</taxon>
        <taxon>Bacillales</taxon>
        <taxon>Paenibacillaceae</taxon>
        <taxon>Paenibacillus</taxon>
    </lineage>
</organism>
<dbReference type="AlphaFoldDB" id="A0AAU8NC35"/>
<dbReference type="EMBL" id="CP159992">
    <property type="protein sequence ID" value="XCP94192.1"/>
    <property type="molecule type" value="Genomic_DNA"/>
</dbReference>
<evidence type="ECO:0000313" key="2">
    <source>
        <dbReference type="EMBL" id="XCP94192.1"/>
    </source>
</evidence>
<gene>
    <name evidence="2" type="ORF">ABXS70_23915</name>
</gene>
<feature type="transmembrane region" description="Helical" evidence="1">
    <location>
        <begin position="40"/>
        <end position="63"/>
    </location>
</feature>
<keyword evidence="1" id="KW-0812">Transmembrane</keyword>
<protein>
    <recommendedName>
        <fullName evidence="3">DUF4179 domain-containing protein</fullName>
    </recommendedName>
</protein>
<evidence type="ECO:0008006" key="3">
    <source>
        <dbReference type="Google" id="ProtNLM"/>
    </source>
</evidence>
<name>A0AAU8NC35_9BACL</name>
<evidence type="ECO:0000256" key="1">
    <source>
        <dbReference type="SAM" id="Phobius"/>
    </source>
</evidence>
<dbReference type="RefSeq" id="WP_366291363.1">
    <property type="nucleotide sequence ID" value="NZ_CP159992.1"/>
</dbReference>